<dbReference type="InterPro" id="IPR004360">
    <property type="entry name" value="Glyas_Fos-R_dOase_dom"/>
</dbReference>
<dbReference type="Pfam" id="PF00903">
    <property type="entry name" value="Glyoxalase"/>
    <property type="match status" value="1"/>
</dbReference>
<accession>A0ABW1DGR3</accession>
<organism evidence="2 3">
    <name type="scientific">Deinococcus petrolearius</name>
    <dbReference type="NCBI Taxonomy" id="1751295"/>
    <lineage>
        <taxon>Bacteria</taxon>
        <taxon>Thermotogati</taxon>
        <taxon>Deinococcota</taxon>
        <taxon>Deinococci</taxon>
        <taxon>Deinococcales</taxon>
        <taxon>Deinococcaceae</taxon>
        <taxon>Deinococcus</taxon>
    </lineage>
</organism>
<protein>
    <submittedName>
        <fullName evidence="2">VOC family protein</fullName>
    </submittedName>
</protein>
<evidence type="ECO:0000259" key="1">
    <source>
        <dbReference type="PROSITE" id="PS51819"/>
    </source>
</evidence>
<comment type="caution">
    <text evidence="2">The sequence shown here is derived from an EMBL/GenBank/DDBJ whole genome shotgun (WGS) entry which is preliminary data.</text>
</comment>
<sequence length="116" mass="12587">MQTRLDFMSVQVRELDVSREFYTRALGFELAEQSPPGAAVFRDARGATFALRSLLPRTDPAQAFGVGVSLWFAVDIGAAHARVLAGGGRALTQPGPFGPMFVVQDPDGYQITLYQP</sequence>
<dbReference type="SUPFAM" id="SSF54593">
    <property type="entry name" value="Glyoxalase/Bleomycin resistance protein/Dihydroxybiphenyl dioxygenase"/>
    <property type="match status" value="1"/>
</dbReference>
<gene>
    <name evidence="2" type="ORF">ACFPQ6_06425</name>
</gene>
<reference evidence="3" key="1">
    <citation type="journal article" date="2019" name="Int. J. Syst. Evol. Microbiol.">
        <title>The Global Catalogue of Microorganisms (GCM) 10K type strain sequencing project: providing services to taxonomists for standard genome sequencing and annotation.</title>
        <authorList>
            <consortium name="The Broad Institute Genomics Platform"/>
            <consortium name="The Broad Institute Genome Sequencing Center for Infectious Disease"/>
            <person name="Wu L."/>
            <person name="Ma J."/>
        </authorList>
    </citation>
    <scope>NUCLEOTIDE SEQUENCE [LARGE SCALE GENOMIC DNA]</scope>
    <source>
        <strain evidence="3">CGMCC 1.15053</strain>
    </source>
</reference>
<dbReference type="Proteomes" id="UP001595979">
    <property type="component" value="Unassembled WGS sequence"/>
</dbReference>
<feature type="domain" description="VOC" evidence="1">
    <location>
        <begin position="4"/>
        <end position="116"/>
    </location>
</feature>
<dbReference type="PROSITE" id="PS51819">
    <property type="entry name" value="VOC"/>
    <property type="match status" value="1"/>
</dbReference>
<dbReference type="InterPro" id="IPR037523">
    <property type="entry name" value="VOC_core"/>
</dbReference>
<evidence type="ECO:0000313" key="2">
    <source>
        <dbReference type="EMBL" id="MFC5847942.1"/>
    </source>
</evidence>
<evidence type="ECO:0000313" key="3">
    <source>
        <dbReference type="Proteomes" id="UP001595979"/>
    </source>
</evidence>
<dbReference type="EMBL" id="JBHSOH010000006">
    <property type="protein sequence ID" value="MFC5847942.1"/>
    <property type="molecule type" value="Genomic_DNA"/>
</dbReference>
<keyword evidence="3" id="KW-1185">Reference proteome</keyword>
<name>A0ABW1DGR3_9DEIO</name>
<dbReference type="InterPro" id="IPR029068">
    <property type="entry name" value="Glyas_Bleomycin-R_OHBP_Dase"/>
</dbReference>
<dbReference type="RefSeq" id="WP_380047539.1">
    <property type="nucleotide sequence ID" value="NZ_JBHSOH010000006.1"/>
</dbReference>
<dbReference type="CDD" id="cd06587">
    <property type="entry name" value="VOC"/>
    <property type="match status" value="1"/>
</dbReference>
<dbReference type="Gene3D" id="3.10.180.10">
    <property type="entry name" value="2,3-Dihydroxybiphenyl 1,2-Dioxygenase, domain 1"/>
    <property type="match status" value="1"/>
</dbReference>
<proteinExistence type="predicted"/>